<feature type="transmembrane region" description="Helical" evidence="1">
    <location>
        <begin position="103"/>
        <end position="124"/>
    </location>
</feature>
<keyword evidence="1" id="KW-1133">Transmembrane helix</keyword>
<dbReference type="EMBL" id="FOUY01000037">
    <property type="protein sequence ID" value="SFO22273.1"/>
    <property type="molecule type" value="Genomic_DNA"/>
</dbReference>
<dbReference type="AlphaFoldDB" id="A0A1I5FF63"/>
<organism evidence="2 3">
    <name type="scientific">Pseudonocardia ammonioxydans</name>
    <dbReference type="NCBI Taxonomy" id="260086"/>
    <lineage>
        <taxon>Bacteria</taxon>
        <taxon>Bacillati</taxon>
        <taxon>Actinomycetota</taxon>
        <taxon>Actinomycetes</taxon>
        <taxon>Pseudonocardiales</taxon>
        <taxon>Pseudonocardiaceae</taxon>
        <taxon>Pseudonocardia</taxon>
    </lineage>
</organism>
<reference evidence="2 3" key="1">
    <citation type="submission" date="2016-10" db="EMBL/GenBank/DDBJ databases">
        <authorList>
            <person name="de Groot N.N."/>
        </authorList>
    </citation>
    <scope>NUCLEOTIDE SEQUENCE [LARGE SCALE GENOMIC DNA]</scope>
    <source>
        <strain evidence="2 3">CGMCC 4.1877</strain>
    </source>
</reference>
<evidence type="ECO:0000313" key="3">
    <source>
        <dbReference type="Proteomes" id="UP000199614"/>
    </source>
</evidence>
<accession>A0A1I5FF63</accession>
<proteinExistence type="predicted"/>
<dbReference type="Proteomes" id="UP000199614">
    <property type="component" value="Unassembled WGS sequence"/>
</dbReference>
<feature type="transmembrane region" description="Helical" evidence="1">
    <location>
        <begin position="45"/>
        <end position="66"/>
    </location>
</feature>
<keyword evidence="1" id="KW-0812">Transmembrane</keyword>
<keyword evidence="1" id="KW-0472">Membrane</keyword>
<feature type="transmembrane region" description="Helical" evidence="1">
    <location>
        <begin position="21"/>
        <end position="39"/>
    </location>
</feature>
<name>A0A1I5FF63_PSUAM</name>
<protein>
    <submittedName>
        <fullName evidence="2">Uncharacterized protein</fullName>
    </submittedName>
</protein>
<gene>
    <name evidence="2" type="ORF">SAMN05216207_103740</name>
</gene>
<sequence>MTTSECRERPARTTTGRPAGLRAPIAVILGTTVLVPATLPPVPTAVVLGLAVCALVVSGALTAVLTPAADPVAVSVRGAALALSVIGLPLVAASVLGPVSVPLLGAAVAAVTLWLAAPGVRELVRGRGRWPGRSGATPRWRR</sequence>
<keyword evidence="3" id="KW-1185">Reference proteome</keyword>
<evidence type="ECO:0000313" key="2">
    <source>
        <dbReference type="EMBL" id="SFO22273.1"/>
    </source>
</evidence>
<dbReference type="RefSeq" id="WP_143105534.1">
    <property type="nucleotide sequence ID" value="NZ_FOUY01000037.1"/>
</dbReference>
<evidence type="ECO:0000256" key="1">
    <source>
        <dbReference type="SAM" id="Phobius"/>
    </source>
</evidence>
<feature type="transmembrane region" description="Helical" evidence="1">
    <location>
        <begin position="78"/>
        <end position="97"/>
    </location>
</feature>